<dbReference type="GeneID" id="90982573"/>
<dbReference type="RefSeq" id="WP_037974278.1">
    <property type="nucleotide sequence ID" value="NZ_JAWRIX010000035.1"/>
</dbReference>
<comment type="caution">
    <text evidence="2">The sequence shown here is derived from an EMBL/GenBank/DDBJ whole genome shotgun (WGS) entry which is preliminary data.</text>
</comment>
<gene>
    <name evidence="2" type="ORF">EH55_08815</name>
</gene>
<dbReference type="Gene3D" id="3.40.210.30">
    <property type="entry name" value="Dam replacing family, catalytic PD-(D/E)XK domain"/>
    <property type="match status" value="1"/>
</dbReference>
<accession>A0A073J6P6</accession>
<name>A0A073J6P6_9BACT</name>
<dbReference type="Pfam" id="PF06044">
    <property type="entry name" value="DpnI"/>
    <property type="match status" value="1"/>
</dbReference>
<evidence type="ECO:0000313" key="3">
    <source>
        <dbReference type="Proteomes" id="UP000027665"/>
    </source>
</evidence>
<keyword evidence="2" id="KW-0378">Hydrolase</keyword>
<keyword evidence="2" id="KW-0540">Nuclease</keyword>
<dbReference type="InterPro" id="IPR043025">
    <property type="entry name" value="DRP_PD-(D/E)XK_dom"/>
</dbReference>
<dbReference type="eggNOG" id="ENOG502Z8N2">
    <property type="taxonomic scope" value="Bacteria"/>
</dbReference>
<dbReference type="GO" id="GO:0004519">
    <property type="term" value="F:endonuclease activity"/>
    <property type="evidence" value="ECO:0007669"/>
    <property type="project" value="UniProtKB-KW"/>
</dbReference>
<reference evidence="2 3" key="1">
    <citation type="submission" date="2014-04" db="EMBL/GenBank/DDBJ databases">
        <title>Draft Genome Sequence of Synergistes jonesii.</title>
        <authorList>
            <person name="Coil D.A."/>
            <person name="Eisen J.A."/>
            <person name="Holland-Moritz H.E."/>
        </authorList>
    </citation>
    <scope>NUCLEOTIDE SEQUENCE [LARGE SCALE GENOMIC DNA]</scope>
    <source>
        <strain evidence="2 3">78-1</strain>
    </source>
</reference>
<evidence type="ECO:0000313" key="2">
    <source>
        <dbReference type="EMBL" id="KEJ93392.1"/>
    </source>
</evidence>
<dbReference type="OrthoDB" id="1664032at2"/>
<dbReference type="Gene3D" id="1.10.10.10">
    <property type="entry name" value="Winged helix-like DNA-binding domain superfamily/Winged helix DNA-binding domain"/>
    <property type="match status" value="1"/>
</dbReference>
<dbReference type="InterPro" id="IPR036388">
    <property type="entry name" value="WH-like_DNA-bd_sf"/>
</dbReference>
<dbReference type="EMBL" id="JMKI01000004">
    <property type="protein sequence ID" value="KEJ93392.1"/>
    <property type="molecule type" value="Genomic_DNA"/>
</dbReference>
<keyword evidence="3" id="KW-1185">Reference proteome</keyword>
<protein>
    <submittedName>
        <fullName evidence="2">Restriction endonuclease DpnI</fullName>
    </submittedName>
</protein>
<evidence type="ECO:0000259" key="1">
    <source>
        <dbReference type="Pfam" id="PF17726"/>
    </source>
</evidence>
<dbReference type="CDD" id="cd22319">
    <property type="entry name" value="DpnI-like"/>
    <property type="match status" value="1"/>
</dbReference>
<dbReference type="InterPro" id="IPR010324">
    <property type="entry name" value="DRP"/>
</dbReference>
<keyword evidence="2" id="KW-0255">Endonuclease</keyword>
<dbReference type="REBASE" id="93392">
    <property type="entry name" value="Sjo781ORF8815P"/>
</dbReference>
<dbReference type="InterPro" id="IPR041368">
    <property type="entry name" value="DRP_C"/>
</dbReference>
<feature type="domain" description="Dam-replacing protein HTH" evidence="1">
    <location>
        <begin position="184"/>
        <end position="250"/>
    </location>
</feature>
<organism evidence="2 3">
    <name type="scientific">Synergistes jonesii</name>
    <dbReference type="NCBI Taxonomy" id="2754"/>
    <lineage>
        <taxon>Bacteria</taxon>
        <taxon>Thermotogati</taxon>
        <taxon>Synergistota</taxon>
        <taxon>Synergistia</taxon>
        <taxon>Synergistales</taxon>
        <taxon>Synergistaceae</taxon>
        <taxon>Synergistes</taxon>
    </lineage>
</organism>
<dbReference type="AlphaFoldDB" id="A0A073J6P6"/>
<sequence>MNLSFDAKLAQNYKSRSQQIRVMSEAWGSDNLYCPCCGGEKLQRFENNRRVADFFCDECGEEYELKSKGGNIGRKIVDGAYASAIERINCSSNPNLLVLRYCGLIVSELVFVPKFFFVPSVIERRKALSKNARRGGWEGSNILYSKIPPDGRISIIKEGYETDKGFVLESYRRIKPLETKDIKKRGWLLDVLSCVNGVGEEFALKDIYKFSEALKAKHAENNNVEAKIRQQLQLLRDKGFIEFLGGGRYRRL</sequence>
<proteinExistence type="predicted"/>
<dbReference type="PATRIC" id="fig|2754.20.peg.1586"/>
<dbReference type="Pfam" id="PF17726">
    <property type="entry name" value="DpnI_C"/>
    <property type="match status" value="1"/>
</dbReference>
<dbReference type="Proteomes" id="UP000027665">
    <property type="component" value="Unassembled WGS sequence"/>
</dbReference>